<dbReference type="AlphaFoldDB" id="A0A072UJH7"/>
<name>A0A072UJH7_MEDTR</name>
<protein>
    <submittedName>
        <fullName evidence="1 2">Uncharacterized protein</fullName>
    </submittedName>
</protein>
<dbReference type="EMBL" id="CM001220">
    <property type="protein sequence ID" value="KEH29258.1"/>
    <property type="molecule type" value="Genomic_DNA"/>
</dbReference>
<reference evidence="2" key="3">
    <citation type="submission" date="2015-04" db="UniProtKB">
        <authorList>
            <consortium name="EnsemblPlants"/>
        </authorList>
    </citation>
    <scope>IDENTIFICATION</scope>
    <source>
        <strain evidence="2">cv. Jemalong A17</strain>
    </source>
</reference>
<gene>
    <name evidence="1" type="ordered locus">MTR_4g032005</name>
</gene>
<sequence>MRERRQPLREISKVIRTGSDIESVFSWVQGLKIGLEFNDVCSYGTILQHVHLTLPNSGSAESNQLKE</sequence>
<organism evidence="1 3">
    <name type="scientific">Medicago truncatula</name>
    <name type="common">Barrel medic</name>
    <name type="synonym">Medicago tribuloides</name>
    <dbReference type="NCBI Taxonomy" id="3880"/>
    <lineage>
        <taxon>Eukaryota</taxon>
        <taxon>Viridiplantae</taxon>
        <taxon>Streptophyta</taxon>
        <taxon>Embryophyta</taxon>
        <taxon>Tracheophyta</taxon>
        <taxon>Spermatophyta</taxon>
        <taxon>Magnoliopsida</taxon>
        <taxon>eudicotyledons</taxon>
        <taxon>Gunneridae</taxon>
        <taxon>Pentapetalae</taxon>
        <taxon>rosids</taxon>
        <taxon>fabids</taxon>
        <taxon>Fabales</taxon>
        <taxon>Fabaceae</taxon>
        <taxon>Papilionoideae</taxon>
        <taxon>50 kb inversion clade</taxon>
        <taxon>NPAAA clade</taxon>
        <taxon>Hologalegina</taxon>
        <taxon>IRL clade</taxon>
        <taxon>Trifolieae</taxon>
        <taxon>Medicago</taxon>
    </lineage>
</organism>
<accession>A0A072UJH7</accession>
<dbReference type="HOGENOM" id="CLU_2816253_0_0_1"/>
<evidence type="ECO:0000313" key="3">
    <source>
        <dbReference type="Proteomes" id="UP000002051"/>
    </source>
</evidence>
<proteinExistence type="predicted"/>
<evidence type="ECO:0000313" key="1">
    <source>
        <dbReference type="EMBL" id="KEH29258.1"/>
    </source>
</evidence>
<dbReference type="Proteomes" id="UP000002051">
    <property type="component" value="Chromosome 4"/>
</dbReference>
<keyword evidence="3" id="KW-1185">Reference proteome</keyword>
<dbReference type="EnsemblPlants" id="KEH29258">
    <property type="protein sequence ID" value="KEH29258"/>
    <property type="gene ID" value="MTR_4g032005"/>
</dbReference>
<reference evidence="1 3" key="1">
    <citation type="journal article" date="2011" name="Nature">
        <title>The Medicago genome provides insight into the evolution of rhizobial symbioses.</title>
        <authorList>
            <person name="Young N.D."/>
            <person name="Debelle F."/>
            <person name="Oldroyd G.E."/>
            <person name="Geurts R."/>
            <person name="Cannon S.B."/>
            <person name="Udvardi M.K."/>
            <person name="Benedito V.A."/>
            <person name="Mayer K.F."/>
            <person name="Gouzy J."/>
            <person name="Schoof H."/>
            <person name="Van de Peer Y."/>
            <person name="Proost S."/>
            <person name="Cook D.R."/>
            <person name="Meyers B.C."/>
            <person name="Spannagl M."/>
            <person name="Cheung F."/>
            <person name="De Mita S."/>
            <person name="Krishnakumar V."/>
            <person name="Gundlach H."/>
            <person name="Zhou S."/>
            <person name="Mudge J."/>
            <person name="Bharti A.K."/>
            <person name="Murray J.D."/>
            <person name="Naoumkina M.A."/>
            <person name="Rosen B."/>
            <person name="Silverstein K.A."/>
            <person name="Tang H."/>
            <person name="Rombauts S."/>
            <person name="Zhao P.X."/>
            <person name="Zhou P."/>
            <person name="Barbe V."/>
            <person name="Bardou P."/>
            <person name="Bechner M."/>
            <person name="Bellec A."/>
            <person name="Berger A."/>
            <person name="Berges H."/>
            <person name="Bidwell S."/>
            <person name="Bisseling T."/>
            <person name="Choisne N."/>
            <person name="Couloux A."/>
            <person name="Denny R."/>
            <person name="Deshpande S."/>
            <person name="Dai X."/>
            <person name="Doyle J.J."/>
            <person name="Dudez A.M."/>
            <person name="Farmer A.D."/>
            <person name="Fouteau S."/>
            <person name="Franken C."/>
            <person name="Gibelin C."/>
            <person name="Gish J."/>
            <person name="Goldstein S."/>
            <person name="Gonzalez A.J."/>
            <person name="Green P.J."/>
            <person name="Hallab A."/>
            <person name="Hartog M."/>
            <person name="Hua A."/>
            <person name="Humphray S.J."/>
            <person name="Jeong D.H."/>
            <person name="Jing Y."/>
            <person name="Jocker A."/>
            <person name="Kenton S.M."/>
            <person name="Kim D.J."/>
            <person name="Klee K."/>
            <person name="Lai H."/>
            <person name="Lang C."/>
            <person name="Lin S."/>
            <person name="Macmil S.L."/>
            <person name="Magdelenat G."/>
            <person name="Matthews L."/>
            <person name="McCorrison J."/>
            <person name="Monaghan E.L."/>
            <person name="Mun J.H."/>
            <person name="Najar F.Z."/>
            <person name="Nicholson C."/>
            <person name="Noirot C."/>
            <person name="O'Bleness M."/>
            <person name="Paule C.R."/>
            <person name="Poulain J."/>
            <person name="Prion F."/>
            <person name="Qin B."/>
            <person name="Qu C."/>
            <person name="Retzel E.F."/>
            <person name="Riddle C."/>
            <person name="Sallet E."/>
            <person name="Samain S."/>
            <person name="Samson N."/>
            <person name="Sanders I."/>
            <person name="Saurat O."/>
            <person name="Scarpelli C."/>
            <person name="Schiex T."/>
            <person name="Segurens B."/>
            <person name="Severin A.J."/>
            <person name="Sherrier D.J."/>
            <person name="Shi R."/>
            <person name="Sims S."/>
            <person name="Singer S.R."/>
            <person name="Sinharoy S."/>
            <person name="Sterck L."/>
            <person name="Viollet A."/>
            <person name="Wang B.B."/>
            <person name="Wang K."/>
            <person name="Wang M."/>
            <person name="Wang X."/>
            <person name="Warfsmann J."/>
            <person name="Weissenbach J."/>
            <person name="White D.D."/>
            <person name="White J.D."/>
            <person name="Wiley G.B."/>
            <person name="Wincker P."/>
            <person name="Xing Y."/>
            <person name="Yang L."/>
            <person name="Yao Z."/>
            <person name="Ying F."/>
            <person name="Zhai J."/>
            <person name="Zhou L."/>
            <person name="Zuber A."/>
            <person name="Denarie J."/>
            <person name="Dixon R.A."/>
            <person name="May G.D."/>
            <person name="Schwartz D.C."/>
            <person name="Rogers J."/>
            <person name="Quetier F."/>
            <person name="Town C.D."/>
            <person name="Roe B.A."/>
        </authorList>
    </citation>
    <scope>NUCLEOTIDE SEQUENCE [LARGE SCALE GENOMIC DNA]</scope>
    <source>
        <strain evidence="1">A17</strain>
        <strain evidence="2 3">cv. Jemalong A17</strain>
    </source>
</reference>
<evidence type="ECO:0000313" key="2">
    <source>
        <dbReference type="EnsemblPlants" id="KEH29258"/>
    </source>
</evidence>
<reference evidence="1 3" key="2">
    <citation type="journal article" date="2014" name="BMC Genomics">
        <title>An improved genome release (version Mt4.0) for the model legume Medicago truncatula.</title>
        <authorList>
            <person name="Tang H."/>
            <person name="Krishnakumar V."/>
            <person name="Bidwell S."/>
            <person name="Rosen B."/>
            <person name="Chan A."/>
            <person name="Zhou S."/>
            <person name="Gentzbittel L."/>
            <person name="Childs K.L."/>
            <person name="Yandell M."/>
            <person name="Gundlach H."/>
            <person name="Mayer K.F."/>
            <person name="Schwartz D.C."/>
            <person name="Town C.D."/>
        </authorList>
    </citation>
    <scope>GENOME REANNOTATION</scope>
    <source>
        <strain evidence="1">A17</strain>
        <strain evidence="2 3">cv. Jemalong A17</strain>
    </source>
</reference>